<dbReference type="PANTHER" id="PTHR45947:SF3">
    <property type="entry name" value="SULFOQUINOVOSYL TRANSFERASE SQD2"/>
    <property type="match status" value="1"/>
</dbReference>
<reference evidence="3" key="1">
    <citation type="submission" date="2020-05" db="EMBL/GenBank/DDBJ databases">
        <authorList>
            <person name="Chiriac C."/>
            <person name="Salcher M."/>
            <person name="Ghai R."/>
            <person name="Kavagutti S V."/>
        </authorList>
    </citation>
    <scope>NUCLEOTIDE SEQUENCE</scope>
</reference>
<dbReference type="AlphaFoldDB" id="A0A6J6L3L6"/>
<feature type="domain" description="Glycosyltransferase subfamily 4-like N-terminal" evidence="2">
    <location>
        <begin position="90"/>
        <end position="199"/>
    </location>
</feature>
<evidence type="ECO:0000313" key="3">
    <source>
        <dbReference type="EMBL" id="CAB4656421.1"/>
    </source>
</evidence>
<dbReference type="GO" id="GO:0016757">
    <property type="term" value="F:glycosyltransferase activity"/>
    <property type="evidence" value="ECO:0007669"/>
    <property type="project" value="InterPro"/>
</dbReference>
<feature type="domain" description="Glycosyl transferase family 1" evidence="1">
    <location>
        <begin position="267"/>
        <end position="354"/>
    </location>
</feature>
<gene>
    <name evidence="3" type="ORF">UFOPK2242_00704</name>
</gene>
<dbReference type="Gene3D" id="3.40.50.2000">
    <property type="entry name" value="Glycogen Phosphorylase B"/>
    <property type="match status" value="2"/>
</dbReference>
<protein>
    <submittedName>
        <fullName evidence="3">Unannotated protein</fullName>
    </submittedName>
</protein>
<name>A0A6J6L3L6_9ZZZZ</name>
<dbReference type="Pfam" id="PF00534">
    <property type="entry name" value="Glycos_transf_1"/>
    <property type="match status" value="1"/>
</dbReference>
<dbReference type="InterPro" id="IPR001296">
    <property type="entry name" value="Glyco_trans_1"/>
</dbReference>
<dbReference type="PANTHER" id="PTHR45947">
    <property type="entry name" value="SULFOQUINOVOSYL TRANSFERASE SQD2"/>
    <property type="match status" value="1"/>
</dbReference>
<sequence>MTNSSGGQTPNRTNPLRTLFLSENIGGHATMHRGIQANIEKDERVVARFLNVPAMGRVRRVAAAQIPGLARMDLDLQALRGQLALSYNANRLLNLSSGTYDILHAYTQHSVLLSTKVLRAGPSVVSTDASGDQVARLLPYRDATSWTDRQSPLRHRFEQPVWDSATLVVTKSEWAARSLREDYGIGSDRLRVIPMGIDVPSELPERVAPARPVITFIGRSLRRKGGQQLLDIHRSRWADRVDLHLVTKESVEPGPGLFVHNDFSPGDARLPGLLARTTVFAFPSDVDTFGYAVLEAMAAAVAVVARRSAAVPEIVVEGETGLLTDGSDASLIASVEKLLDDPGLAHRMGEAGRARALSKYNAELTTAALVEVLLEAKDVFDARVGS</sequence>
<dbReference type="EMBL" id="CAEZWM010000071">
    <property type="protein sequence ID" value="CAB4656421.1"/>
    <property type="molecule type" value="Genomic_DNA"/>
</dbReference>
<dbReference type="InterPro" id="IPR050194">
    <property type="entry name" value="Glycosyltransferase_grp1"/>
</dbReference>
<evidence type="ECO:0000259" key="2">
    <source>
        <dbReference type="Pfam" id="PF13439"/>
    </source>
</evidence>
<dbReference type="Pfam" id="PF13439">
    <property type="entry name" value="Glyco_transf_4"/>
    <property type="match status" value="1"/>
</dbReference>
<evidence type="ECO:0000259" key="1">
    <source>
        <dbReference type="Pfam" id="PF00534"/>
    </source>
</evidence>
<dbReference type="CDD" id="cd03801">
    <property type="entry name" value="GT4_PimA-like"/>
    <property type="match status" value="1"/>
</dbReference>
<dbReference type="InterPro" id="IPR028098">
    <property type="entry name" value="Glyco_trans_4-like_N"/>
</dbReference>
<proteinExistence type="predicted"/>
<dbReference type="SUPFAM" id="SSF53756">
    <property type="entry name" value="UDP-Glycosyltransferase/glycogen phosphorylase"/>
    <property type="match status" value="1"/>
</dbReference>
<accession>A0A6J6L3L6</accession>
<organism evidence="3">
    <name type="scientific">freshwater metagenome</name>
    <dbReference type="NCBI Taxonomy" id="449393"/>
    <lineage>
        <taxon>unclassified sequences</taxon>
        <taxon>metagenomes</taxon>
        <taxon>ecological metagenomes</taxon>
    </lineage>
</organism>